<evidence type="ECO:0000256" key="5">
    <source>
        <dbReference type="ARBA" id="ARBA00023136"/>
    </source>
</evidence>
<dbReference type="GO" id="GO:0016020">
    <property type="term" value="C:membrane"/>
    <property type="evidence" value="ECO:0007669"/>
    <property type="project" value="UniProtKB-SubCell"/>
</dbReference>
<dbReference type="EMBL" id="OCNJ01000008">
    <property type="protein sequence ID" value="SOD98583.1"/>
    <property type="molecule type" value="Genomic_DNA"/>
</dbReference>
<dbReference type="Proteomes" id="UP000219621">
    <property type="component" value="Unassembled WGS sequence"/>
</dbReference>
<evidence type="ECO:0000256" key="2">
    <source>
        <dbReference type="ARBA" id="ARBA00010265"/>
    </source>
</evidence>
<dbReference type="Gene3D" id="2.40.128.260">
    <property type="entry name" value="Type IV secretion system, VirB10/TraB/TrbI"/>
    <property type="match status" value="1"/>
</dbReference>
<feature type="compositionally biased region" description="Pro residues" evidence="6">
    <location>
        <begin position="128"/>
        <end position="142"/>
    </location>
</feature>
<gene>
    <name evidence="7" type="ORF">SAMN05421508_10816</name>
</gene>
<protein>
    <submittedName>
        <fullName evidence="7">Type IV secretion system protein VirB10</fullName>
    </submittedName>
</protein>
<evidence type="ECO:0000313" key="7">
    <source>
        <dbReference type="EMBL" id="SOD98583.1"/>
    </source>
</evidence>
<organism evidence="7 8">
    <name type="scientific">Caenispirillum bisanense</name>
    <dbReference type="NCBI Taxonomy" id="414052"/>
    <lineage>
        <taxon>Bacteria</taxon>
        <taxon>Pseudomonadati</taxon>
        <taxon>Pseudomonadota</taxon>
        <taxon>Alphaproteobacteria</taxon>
        <taxon>Rhodospirillales</taxon>
        <taxon>Novispirillaceae</taxon>
        <taxon>Caenispirillum</taxon>
    </lineage>
</organism>
<keyword evidence="4" id="KW-1133">Transmembrane helix</keyword>
<evidence type="ECO:0000256" key="1">
    <source>
        <dbReference type="ARBA" id="ARBA00004167"/>
    </source>
</evidence>
<dbReference type="RefSeq" id="WP_097280425.1">
    <property type="nucleotide sequence ID" value="NZ_OCNJ01000008.1"/>
</dbReference>
<dbReference type="AlphaFoldDB" id="A0A286GSR9"/>
<dbReference type="InterPro" id="IPR042217">
    <property type="entry name" value="T4SS_VirB10/TrbI"/>
</dbReference>
<feature type="compositionally biased region" description="Polar residues" evidence="6">
    <location>
        <begin position="108"/>
        <end position="117"/>
    </location>
</feature>
<evidence type="ECO:0000313" key="8">
    <source>
        <dbReference type="Proteomes" id="UP000219621"/>
    </source>
</evidence>
<feature type="region of interest" description="Disordered" evidence="6">
    <location>
        <begin position="24"/>
        <end position="49"/>
    </location>
</feature>
<reference evidence="7 8" key="1">
    <citation type="submission" date="2017-09" db="EMBL/GenBank/DDBJ databases">
        <authorList>
            <person name="Ehlers B."/>
            <person name="Leendertz F.H."/>
        </authorList>
    </citation>
    <scope>NUCLEOTIDE SEQUENCE [LARGE SCALE GENOMIC DNA]</scope>
    <source>
        <strain evidence="7 8">USBA 140</strain>
    </source>
</reference>
<evidence type="ECO:0000256" key="4">
    <source>
        <dbReference type="ARBA" id="ARBA00022989"/>
    </source>
</evidence>
<evidence type="ECO:0000256" key="6">
    <source>
        <dbReference type="SAM" id="MobiDB-lite"/>
    </source>
</evidence>
<accession>A0A286GSR9</accession>
<name>A0A286GSR9_9PROT</name>
<keyword evidence="5" id="KW-0472">Membrane</keyword>
<dbReference type="Pfam" id="PF03743">
    <property type="entry name" value="TrbI"/>
    <property type="match status" value="1"/>
</dbReference>
<feature type="compositionally biased region" description="Low complexity" evidence="6">
    <location>
        <begin position="118"/>
        <end position="127"/>
    </location>
</feature>
<feature type="region of interest" description="Disordered" evidence="6">
    <location>
        <begin position="108"/>
        <end position="152"/>
    </location>
</feature>
<keyword evidence="8" id="KW-1185">Reference proteome</keyword>
<evidence type="ECO:0000256" key="3">
    <source>
        <dbReference type="ARBA" id="ARBA00022692"/>
    </source>
</evidence>
<comment type="subcellular location">
    <subcellularLocation>
        <location evidence="1">Membrane</location>
        <topology evidence="1">Single-pass membrane protein</topology>
    </subcellularLocation>
</comment>
<dbReference type="CDD" id="cd16429">
    <property type="entry name" value="VirB10"/>
    <property type="match status" value="1"/>
</dbReference>
<keyword evidence="3" id="KW-0812">Transmembrane</keyword>
<dbReference type="InterPro" id="IPR005498">
    <property type="entry name" value="T4SS_VirB10/TraB/TrbI"/>
</dbReference>
<dbReference type="OrthoDB" id="9807354at2"/>
<sequence length="356" mass="37140">MSAVCDVALVLGLTLSGLCAPPAEPPPAAALPEDDEAAWSVPAPPAPPVREVAPPMPPVVITKVVQMPAAAPPAPPPLPPPPPPPDPYRLAAQAVWNARAAARPTLDGSMSTYRSNVPTLSPASLTPGPTPAPPDVAPPAPKPEYEGDRRVSSLPVDNSRIVTTDRYITGVLETGINSQLDGSSGSIVIQVSRDVFGYHGRNLLIPKGSRLVCDYESPDKIGASRLAVSCNRVLMAEHRAEIIELTAAAGDVQGRAGFTGEVDTRFGERYGTALMLTGISTAVRLATAMASSGDKTADTLAQATDAGAEEMSTRFGEITASVLEQTVDLAPIITVPQGTRVQIRPAADWYIREVTS</sequence>
<comment type="similarity">
    <text evidence="2">Belongs to the TrbI/VirB10 family.</text>
</comment>
<proteinExistence type="inferred from homology"/>